<protein>
    <submittedName>
        <fullName evidence="2">Uncharacterized protein</fullName>
    </submittedName>
</protein>
<organism evidence="2">
    <name type="scientific">marine sediment metagenome</name>
    <dbReference type="NCBI Taxonomy" id="412755"/>
    <lineage>
        <taxon>unclassified sequences</taxon>
        <taxon>metagenomes</taxon>
        <taxon>ecological metagenomes</taxon>
    </lineage>
</organism>
<reference evidence="2" key="1">
    <citation type="journal article" date="2015" name="Nature">
        <title>Complex archaea that bridge the gap between prokaryotes and eukaryotes.</title>
        <authorList>
            <person name="Spang A."/>
            <person name="Saw J.H."/>
            <person name="Jorgensen S.L."/>
            <person name="Zaremba-Niedzwiedzka K."/>
            <person name="Martijn J."/>
            <person name="Lind A.E."/>
            <person name="van Eijk R."/>
            <person name="Schleper C."/>
            <person name="Guy L."/>
            <person name="Ettema T.J."/>
        </authorList>
    </citation>
    <scope>NUCLEOTIDE SEQUENCE</scope>
</reference>
<dbReference type="EMBL" id="LAZR01019967">
    <property type="protein sequence ID" value="KKL90604.1"/>
    <property type="molecule type" value="Genomic_DNA"/>
</dbReference>
<comment type="caution">
    <text evidence="2">The sequence shown here is derived from an EMBL/GenBank/DDBJ whole genome shotgun (WGS) entry which is preliminary data.</text>
</comment>
<name>A0A0F9FW04_9ZZZZ</name>
<dbReference type="AlphaFoldDB" id="A0A0F9FW04"/>
<sequence>MPKGYSKHNQGGWQHSEKAKQLMSQKKIGHVNGENNPNWRGDNISYAALHNWVRKHYVRPSVCDECGLSPGVNKIGRTKLHWANKTKKYLRDRKDWLCLCVSCHKIMDLKSRRIDAQKE</sequence>
<feature type="region of interest" description="Disordered" evidence="1">
    <location>
        <begin position="1"/>
        <end position="40"/>
    </location>
</feature>
<proteinExistence type="predicted"/>
<gene>
    <name evidence="2" type="ORF">LCGC14_1903070</name>
</gene>
<evidence type="ECO:0000313" key="2">
    <source>
        <dbReference type="EMBL" id="KKL90604.1"/>
    </source>
</evidence>
<accession>A0A0F9FW04</accession>
<evidence type="ECO:0000256" key="1">
    <source>
        <dbReference type="SAM" id="MobiDB-lite"/>
    </source>
</evidence>